<reference evidence="2" key="1">
    <citation type="submission" date="2015-11" db="EMBL/GenBank/DDBJ databases">
        <authorList>
            <person name="Greene A."/>
            <person name="Schneider V.M."/>
            <person name="Bradley K.W."/>
            <person name="Asai D.J."/>
            <person name="Bowman C.A."/>
            <person name="Russell D.A."/>
            <person name="Pope W.H."/>
            <person name="Jacobs-Sera D."/>
            <person name="Hendrix R.W."/>
            <person name="Hatfull G.F."/>
        </authorList>
    </citation>
    <scope>NUCLEOTIDE SEQUENCE [LARGE SCALE GENOMIC DNA]</scope>
</reference>
<protein>
    <recommendedName>
        <fullName evidence="3">DNA-binding protein</fullName>
    </recommendedName>
</protein>
<keyword evidence="2" id="KW-1185">Reference proteome</keyword>
<evidence type="ECO:0000313" key="1">
    <source>
        <dbReference type="EMBL" id="ALY10244.1"/>
    </source>
</evidence>
<proteinExistence type="predicted"/>
<sequence length="61" mass="6941">MHTYKTLSEATGLTEVNLRQYAFLKQLPEPDARAGNSPIWNDNNPAIQQFIKDHKKDEANA</sequence>
<accession>A0A0U4JJV3</accession>
<gene>
    <name evidence="1" type="primary">78</name>
    <name evidence="1" type="ORF">SALGADO_78</name>
</gene>
<evidence type="ECO:0008006" key="3">
    <source>
        <dbReference type="Google" id="ProtNLM"/>
    </source>
</evidence>
<organism evidence="1 2">
    <name type="scientific">Arthrobacter phage Salgado</name>
    <dbReference type="NCBI Taxonomy" id="1772314"/>
    <lineage>
        <taxon>Viruses</taxon>
        <taxon>Duplodnaviria</taxon>
        <taxon>Heunggongvirae</taxon>
        <taxon>Uroviricota</taxon>
        <taxon>Caudoviricetes</taxon>
        <taxon>Laroyevirus</taxon>
        <taxon>Laroyevirus salgado</taxon>
    </lineage>
</organism>
<name>A0A0U4JJV3_9CAUD</name>
<dbReference type="RefSeq" id="YP_010082687.1">
    <property type="nucleotide sequence ID" value="NC_055033.1"/>
</dbReference>
<evidence type="ECO:0000313" key="2">
    <source>
        <dbReference type="Proteomes" id="UP000223391"/>
    </source>
</evidence>
<dbReference type="Proteomes" id="UP000223391">
    <property type="component" value="Segment"/>
</dbReference>
<dbReference type="KEGG" id="vg:65071690"/>
<dbReference type="EMBL" id="KU160664">
    <property type="protein sequence ID" value="ALY10244.1"/>
    <property type="molecule type" value="Genomic_DNA"/>
</dbReference>
<dbReference type="GeneID" id="65071690"/>